<evidence type="ECO:0000256" key="1">
    <source>
        <dbReference type="SAM" id="MobiDB-lite"/>
    </source>
</evidence>
<organism evidence="2 3">
    <name type="scientific">Austropuccinia psidii MF-1</name>
    <dbReference type="NCBI Taxonomy" id="1389203"/>
    <lineage>
        <taxon>Eukaryota</taxon>
        <taxon>Fungi</taxon>
        <taxon>Dikarya</taxon>
        <taxon>Basidiomycota</taxon>
        <taxon>Pucciniomycotina</taxon>
        <taxon>Pucciniomycetes</taxon>
        <taxon>Pucciniales</taxon>
        <taxon>Sphaerophragmiaceae</taxon>
        <taxon>Austropuccinia</taxon>
    </lineage>
</organism>
<dbReference type="Proteomes" id="UP000765509">
    <property type="component" value="Unassembled WGS sequence"/>
</dbReference>
<gene>
    <name evidence="2" type="ORF">O181_050122</name>
</gene>
<reference evidence="2" key="1">
    <citation type="submission" date="2021-03" db="EMBL/GenBank/DDBJ databases">
        <title>Draft genome sequence of rust myrtle Austropuccinia psidii MF-1, a brazilian biotype.</title>
        <authorList>
            <person name="Quecine M.C."/>
            <person name="Pachon D.M.R."/>
            <person name="Bonatelli M.L."/>
            <person name="Correr F.H."/>
            <person name="Franceschini L.M."/>
            <person name="Leite T.F."/>
            <person name="Margarido G.R.A."/>
            <person name="Almeida C.A."/>
            <person name="Ferrarezi J.A."/>
            <person name="Labate C.A."/>
        </authorList>
    </citation>
    <scope>NUCLEOTIDE SEQUENCE</scope>
    <source>
        <strain evidence="2">MF-1</strain>
    </source>
</reference>
<evidence type="ECO:0000313" key="2">
    <source>
        <dbReference type="EMBL" id="MBW0510407.1"/>
    </source>
</evidence>
<protein>
    <submittedName>
        <fullName evidence="2">Uncharacterized protein</fullName>
    </submittedName>
</protein>
<sequence length="102" mass="11419">MGPKQTYRVLEAIGGLNGPNHPNHREDARGPGVGLRGHRQHGKLRRWPRPNSAAMSWRRGDAIVSKGLRIRIWPGIMVVSQRPLKNTTGCHRGKQDFPGTQE</sequence>
<feature type="region of interest" description="Disordered" evidence="1">
    <location>
        <begin position="14"/>
        <end position="53"/>
    </location>
</feature>
<dbReference type="EMBL" id="AVOT02021533">
    <property type="protein sequence ID" value="MBW0510407.1"/>
    <property type="molecule type" value="Genomic_DNA"/>
</dbReference>
<keyword evidence="3" id="KW-1185">Reference proteome</keyword>
<accession>A0A9Q3E320</accession>
<feature type="compositionally biased region" description="Basic residues" evidence="1">
    <location>
        <begin position="36"/>
        <end position="48"/>
    </location>
</feature>
<proteinExistence type="predicted"/>
<evidence type="ECO:0000313" key="3">
    <source>
        <dbReference type="Proteomes" id="UP000765509"/>
    </source>
</evidence>
<name>A0A9Q3E320_9BASI</name>
<comment type="caution">
    <text evidence="2">The sequence shown here is derived from an EMBL/GenBank/DDBJ whole genome shotgun (WGS) entry which is preliminary data.</text>
</comment>
<dbReference type="AlphaFoldDB" id="A0A9Q3E320"/>